<dbReference type="EMBL" id="SJPR01000003">
    <property type="protein sequence ID" value="TWT96792.1"/>
    <property type="molecule type" value="Genomic_DNA"/>
</dbReference>
<reference evidence="1 2" key="1">
    <citation type="submission" date="2019-02" db="EMBL/GenBank/DDBJ databases">
        <title>Deep-cultivation of Planctomycetes and their phenomic and genomic characterization uncovers novel biology.</title>
        <authorList>
            <person name="Wiegand S."/>
            <person name="Jogler M."/>
            <person name="Boedeker C."/>
            <person name="Pinto D."/>
            <person name="Vollmers J."/>
            <person name="Rivas-Marin E."/>
            <person name="Kohn T."/>
            <person name="Peeters S.H."/>
            <person name="Heuer A."/>
            <person name="Rast P."/>
            <person name="Oberbeckmann S."/>
            <person name="Bunk B."/>
            <person name="Jeske O."/>
            <person name="Meyerdierks A."/>
            <person name="Storesund J.E."/>
            <person name="Kallscheuer N."/>
            <person name="Luecker S."/>
            <person name="Lage O.M."/>
            <person name="Pohl T."/>
            <person name="Merkel B.J."/>
            <person name="Hornburger P."/>
            <person name="Mueller R.-W."/>
            <person name="Bruemmer F."/>
            <person name="Labrenz M."/>
            <person name="Spormann A.M."/>
            <person name="Op Den Camp H."/>
            <person name="Overmann J."/>
            <person name="Amann R."/>
            <person name="Jetten M.S.M."/>
            <person name="Mascher T."/>
            <person name="Medema M.H."/>
            <person name="Devos D.P."/>
            <person name="Kaster A.-K."/>
            <person name="Ovreas L."/>
            <person name="Rohde M."/>
            <person name="Galperin M.Y."/>
            <person name="Jogler C."/>
        </authorList>
    </citation>
    <scope>NUCLEOTIDE SEQUENCE [LARGE SCALE GENOMIC DNA]</scope>
    <source>
        <strain evidence="1 2">Pla108</strain>
    </source>
</reference>
<organism evidence="1 2">
    <name type="scientific">Botrimarina colliarenosi</name>
    <dbReference type="NCBI Taxonomy" id="2528001"/>
    <lineage>
        <taxon>Bacteria</taxon>
        <taxon>Pseudomonadati</taxon>
        <taxon>Planctomycetota</taxon>
        <taxon>Planctomycetia</taxon>
        <taxon>Pirellulales</taxon>
        <taxon>Lacipirellulaceae</taxon>
        <taxon>Botrimarina</taxon>
    </lineage>
</organism>
<sequence length="85" mass="9639">MRMSEFKLLRFQTASDIQRDGLGVEMIDAHDHVVAEVFRCDREKTVQLSLFVESLPFNAVALLMDEARIKLDPFEDGTPLADALD</sequence>
<proteinExistence type="predicted"/>
<dbReference type="Proteomes" id="UP000317421">
    <property type="component" value="Unassembled WGS sequence"/>
</dbReference>
<name>A0A5C6A9U8_9BACT</name>
<comment type="caution">
    <text evidence="1">The sequence shown here is derived from an EMBL/GenBank/DDBJ whole genome shotgun (WGS) entry which is preliminary data.</text>
</comment>
<accession>A0A5C6A9U8</accession>
<keyword evidence="2" id="KW-1185">Reference proteome</keyword>
<evidence type="ECO:0000313" key="2">
    <source>
        <dbReference type="Proteomes" id="UP000317421"/>
    </source>
</evidence>
<dbReference type="AlphaFoldDB" id="A0A5C6A9U8"/>
<evidence type="ECO:0000313" key="1">
    <source>
        <dbReference type="EMBL" id="TWT96792.1"/>
    </source>
</evidence>
<gene>
    <name evidence="1" type="ORF">Pla108_25660</name>
</gene>
<protein>
    <submittedName>
        <fullName evidence="1">Uncharacterized protein</fullName>
    </submittedName>
</protein>